<keyword evidence="3" id="KW-1015">Disulfide bond</keyword>
<dbReference type="WBParaSite" id="BPAG_0000563501-mRNA-1">
    <property type="protein sequence ID" value="BPAG_0000563501-mRNA-1"/>
    <property type="gene ID" value="BPAG_0000563501"/>
</dbReference>
<dbReference type="STRING" id="6280.A0A0N4TBP8"/>
<accession>A0A0N4TBP8</accession>
<evidence type="ECO:0000259" key="5">
    <source>
        <dbReference type="PROSITE" id="PS51115"/>
    </source>
</evidence>
<gene>
    <name evidence="6" type="ORF">BPAG_LOCUS5599</name>
</gene>
<evidence type="ECO:0000256" key="4">
    <source>
        <dbReference type="ARBA" id="ARBA00023180"/>
    </source>
</evidence>
<evidence type="ECO:0000313" key="8">
    <source>
        <dbReference type="WBParaSite" id="BPAG_0000563501-mRNA-1"/>
    </source>
</evidence>
<dbReference type="PROSITE" id="PS51115">
    <property type="entry name" value="LAMININ_IVA"/>
    <property type="match status" value="1"/>
</dbReference>
<reference evidence="6 7" key="2">
    <citation type="submission" date="2018-11" db="EMBL/GenBank/DDBJ databases">
        <authorList>
            <consortium name="Pathogen Informatics"/>
        </authorList>
    </citation>
    <scope>NUCLEOTIDE SEQUENCE [LARGE SCALE GENOMIC DNA]</scope>
</reference>
<keyword evidence="7" id="KW-1185">Reference proteome</keyword>
<dbReference type="SMART" id="SM00281">
    <property type="entry name" value="LamB"/>
    <property type="match status" value="1"/>
</dbReference>
<evidence type="ECO:0000256" key="3">
    <source>
        <dbReference type="ARBA" id="ARBA00023157"/>
    </source>
</evidence>
<proteinExistence type="predicted"/>
<dbReference type="EMBL" id="UZAD01004111">
    <property type="protein sequence ID" value="VDN86785.1"/>
    <property type="molecule type" value="Genomic_DNA"/>
</dbReference>
<name>A0A0N4TBP8_BRUPA</name>
<evidence type="ECO:0000313" key="7">
    <source>
        <dbReference type="Proteomes" id="UP000278627"/>
    </source>
</evidence>
<keyword evidence="4" id="KW-0325">Glycoprotein</keyword>
<keyword evidence="2" id="KW-0677">Repeat</keyword>
<evidence type="ECO:0000313" key="6">
    <source>
        <dbReference type="EMBL" id="VDN86785.1"/>
    </source>
</evidence>
<dbReference type="InterPro" id="IPR000034">
    <property type="entry name" value="Laminin_IV"/>
</dbReference>
<dbReference type="AlphaFoldDB" id="A0A0N4TBP8"/>
<keyword evidence="1" id="KW-0732">Signal</keyword>
<sequence>MGNGEETSIPDVIIEGNGIKLEYYSQQNFFPRENISIQIPMKEDSGWHNSHMRTLTDKHEMMRVLADLNTMLIRALYNKEQIQSSIYGLTLDTAIESKKTAESTDGLLPNTLMRGVEVCQCPEYYAGNSCEVSYSRNNKKKKFFLRHFYIKYYYYLLHTFL</sequence>
<dbReference type="Proteomes" id="UP000278627">
    <property type="component" value="Unassembled WGS sequence"/>
</dbReference>
<evidence type="ECO:0000256" key="2">
    <source>
        <dbReference type="ARBA" id="ARBA00022737"/>
    </source>
</evidence>
<reference evidence="8" key="1">
    <citation type="submission" date="2017-02" db="UniProtKB">
        <authorList>
            <consortium name="WormBaseParasite"/>
        </authorList>
    </citation>
    <scope>IDENTIFICATION</scope>
</reference>
<protein>
    <submittedName>
        <fullName evidence="8">Laminin IV type A domain-containing protein</fullName>
    </submittedName>
</protein>
<evidence type="ECO:0000256" key="1">
    <source>
        <dbReference type="ARBA" id="ARBA00022729"/>
    </source>
</evidence>
<organism evidence="8">
    <name type="scientific">Brugia pahangi</name>
    <name type="common">Filarial nematode worm</name>
    <dbReference type="NCBI Taxonomy" id="6280"/>
    <lineage>
        <taxon>Eukaryota</taxon>
        <taxon>Metazoa</taxon>
        <taxon>Ecdysozoa</taxon>
        <taxon>Nematoda</taxon>
        <taxon>Chromadorea</taxon>
        <taxon>Rhabditida</taxon>
        <taxon>Spirurina</taxon>
        <taxon>Spiruromorpha</taxon>
        <taxon>Filarioidea</taxon>
        <taxon>Onchocercidae</taxon>
        <taxon>Brugia</taxon>
    </lineage>
</organism>
<feature type="domain" description="Laminin IV type A" evidence="5">
    <location>
        <begin position="1"/>
        <end position="118"/>
    </location>
</feature>
<dbReference type="Pfam" id="PF00052">
    <property type="entry name" value="Laminin_B"/>
    <property type="match status" value="1"/>
</dbReference>